<evidence type="ECO:0000256" key="5">
    <source>
        <dbReference type="ARBA" id="ARBA00022691"/>
    </source>
</evidence>
<dbReference type="InterPro" id="IPR035996">
    <property type="entry name" value="4pyrrol_Methylase_sf"/>
</dbReference>
<proteinExistence type="inferred from homology"/>
<dbReference type="InterPro" id="IPR014776">
    <property type="entry name" value="4pyrrole_Mease_sub2"/>
</dbReference>
<evidence type="ECO:0000256" key="3">
    <source>
        <dbReference type="ARBA" id="ARBA00022603"/>
    </source>
</evidence>
<evidence type="ECO:0000313" key="9">
    <source>
        <dbReference type="Proteomes" id="UP001145072"/>
    </source>
</evidence>
<evidence type="ECO:0000256" key="2">
    <source>
        <dbReference type="ARBA" id="ARBA00022552"/>
    </source>
</evidence>
<sequence length="290" mass="33122">MKTQSSFQTQTTTGTLYIVPTPIGNLEDITIRAMNTLKEVELIAAEDTRNTKKLLNHFTIDTPLISYHEHNKQMRESKLMDLLYEGKDIALVSDAGMPGISDPGFDIIKAAIDGDITVVVLPGANAALCALVGSGLPTTEFYFYGFLPRKKKEKIEALDKLRPMQATILFYESPHRLVETLQALYEQFGDRSISVARELSKRFEEYIRGSLEEVLAWANETNLKGEFCLVVEGNNADPTEQEQWWDNISIKQHVEHYMEVEQLRSKDAIKKVAEERKQQKRYIYQAYHVE</sequence>
<dbReference type="HAMAP" id="MF_01877">
    <property type="entry name" value="16SrRNA_methyltr_I"/>
    <property type="match status" value="1"/>
</dbReference>
<dbReference type="AlphaFoldDB" id="A0A9X3WQG5"/>
<comment type="catalytic activity">
    <reaction evidence="6">
        <text>cytidine(1402) in 16S rRNA + S-adenosyl-L-methionine = 2'-O-methylcytidine(1402) in 16S rRNA + S-adenosyl-L-homocysteine + H(+)</text>
        <dbReference type="Rhea" id="RHEA:42924"/>
        <dbReference type="Rhea" id="RHEA-COMP:10285"/>
        <dbReference type="Rhea" id="RHEA-COMP:10286"/>
        <dbReference type="ChEBI" id="CHEBI:15378"/>
        <dbReference type="ChEBI" id="CHEBI:57856"/>
        <dbReference type="ChEBI" id="CHEBI:59789"/>
        <dbReference type="ChEBI" id="CHEBI:74495"/>
        <dbReference type="ChEBI" id="CHEBI:82748"/>
        <dbReference type="EC" id="2.1.1.198"/>
    </reaction>
</comment>
<dbReference type="GO" id="GO:0070677">
    <property type="term" value="F:rRNA (cytosine-2'-O-)-methyltransferase activity"/>
    <property type="evidence" value="ECO:0007669"/>
    <property type="project" value="UniProtKB-UniRule"/>
</dbReference>
<evidence type="ECO:0000256" key="4">
    <source>
        <dbReference type="ARBA" id="ARBA00022679"/>
    </source>
</evidence>
<evidence type="ECO:0000259" key="7">
    <source>
        <dbReference type="Pfam" id="PF00590"/>
    </source>
</evidence>
<dbReference type="PROSITE" id="PS01296">
    <property type="entry name" value="RSMI"/>
    <property type="match status" value="1"/>
</dbReference>
<comment type="subcellular location">
    <subcellularLocation>
        <location evidence="6">Cytoplasm</location>
    </subcellularLocation>
</comment>
<organism evidence="8 9">
    <name type="scientific">Aquibacillus koreensis</name>
    <dbReference type="NCBI Taxonomy" id="279446"/>
    <lineage>
        <taxon>Bacteria</taxon>
        <taxon>Bacillati</taxon>
        <taxon>Bacillota</taxon>
        <taxon>Bacilli</taxon>
        <taxon>Bacillales</taxon>
        <taxon>Bacillaceae</taxon>
        <taxon>Aquibacillus</taxon>
    </lineage>
</organism>
<gene>
    <name evidence="6 8" type="primary">rsmI</name>
    <name evidence="8" type="ORF">NC661_18805</name>
</gene>
<dbReference type="InterPro" id="IPR014777">
    <property type="entry name" value="4pyrrole_Mease_sub1"/>
</dbReference>
<keyword evidence="9" id="KW-1185">Reference proteome</keyword>
<dbReference type="FunFam" id="3.30.950.10:FF:000002">
    <property type="entry name" value="Ribosomal RNA small subunit methyltransferase I"/>
    <property type="match status" value="1"/>
</dbReference>
<protein>
    <recommendedName>
        <fullName evidence="6">Ribosomal RNA small subunit methyltransferase I</fullName>
        <ecNumber evidence="6">2.1.1.198</ecNumber>
    </recommendedName>
    <alternativeName>
        <fullName evidence="6">16S rRNA 2'-O-ribose C1402 methyltransferase</fullName>
    </alternativeName>
    <alternativeName>
        <fullName evidence="6">rRNA (cytidine-2'-O-)-methyltransferase RsmI</fullName>
    </alternativeName>
</protein>
<dbReference type="EC" id="2.1.1.198" evidence="6"/>
<dbReference type="CDD" id="cd11648">
    <property type="entry name" value="RsmI"/>
    <property type="match status" value="1"/>
</dbReference>
<keyword evidence="2 6" id="KW-0698">rRNA processing</keyword>
<dbReference type="PIRSF" id="PIRSF005917">
    <property type="entry name" value="MTase_YraL"/>
    <property type="match status" value="1"/>
</dbReference>
<dbReference type="NCBIfam" id="TIGR00096">
    <property type="entry name" value="16S rRNA (cytidine(1402)-2'-O)-methyltransferase"/>
    <property type="match status" value="1"/>
</dbReference>
<dbReference type="Proteomes" id="UP001145072">
    <property type="component" value="Unassembled WGS sequence"/>
</dbReference>
<dbReference type="EMBL" id="JAMQJZ010000020">
    <property type="protein sequence ID" value="MDC3422406.1"/>
    <property type="molecule type" value="Genomic_DNA"/>
</dbReference>
<dbReference type="Gene3D" id="3.40.1010.10">
    <property type="entry name" value="Cobalt-precorrin-4 Transmethylase, Domain 1"/>
    <property type="match status" value="1"/>
</dbReference>
<dbReference type="InterPro" id="IPR018063">
    <property type="entry name" value="SAM_MeTrfase_RsmI_CS"/>
</dbReference>
<dbReference type="FunFam" id="3.40.1010.10:FF:000002">
    <property type="entry name" value="Ribosomal RNA small subunit methyltransferase I"/>
    <property type="match status" value="1"/>
</dbReference>
<evidence type="ECO:0000313" key="8">
    <source>
        <dbReference type="EMBL" id="MDC3422406.1"/>
    </source>
</evidence>
<evidence type="ECO:0000256" key="1">
    <source>
        <dbReference type="ARBA" id="ARBA00022490"/>
    </source>
</evidence>
<comment type="caution">
    <text evidence="8">The sequence shown here is derived from an EMBL/GenBank/DDBJ whole genome shotgun (WGS) entry which is preliminary data.</text>
</comment>
<keyword evidence="1 6" id="KW-0963">Cytoplasm</keyword>
<dbReference type="GO" id="GO:0005737">
    <property type="term" value="C:cytoplasm"/>
    <property type="evidence" value="ECO:0007669"/>
    <property type="project" value="UniProtKB-SubCell"/>
</dbReference>
<name>A0A9X3WQG5_9BACI</name>
<feature type="domain" description="Tetrapyrrole methylase" evidence="7">
    <location>
        <begin position="15"/>
        <end position="214"/>
    </location>
</feature>
<reference evidence="8" key="1">
    <citation type="submission" date="2022-06" db="EMBL/GenBank/DDBJ databases">
        <title>Aquibacillus sp. a new bacterium isolated from soil saline samples.</title>
        <authorList>
            <person name="Galisteo C."/>
            <person name="De La Haba R."/>
            <person name="Sanchez-Porro C."/>
            <person name="Ventosa A."/>
        </authorList>
    </citation>
    <scope>NUCLEOTIDE SEQUENCE</scope>
    <source>
        <strain evidence="8">JCM 12387</strain>
    </source>
</reference>
<dbReference type="Pfam" id="PF00590">
    <property type="entry name" value="TP_methylase"/>
    <property type="match status" value="1"/>
</dbReference>
<dbReference type="PANTHER" id="PTHR46111:SF1">
    <property type="entry name" value="RIBOSOMAL RNA SMALL SUBUNIT METHYLTRANSFERASE I"/>
    <property type="match status" value="1"/>
</dbReference>
<keyword evidence="5 6" id="KW-0949">S-adenosyl-L-methionine</keyword>
<dbReference type="PANTHER" id="PTHR46111">
    <property type="entry name" value="RIBOSOMAL RNA SMALL SUBUNIT METHYLTRANSFERASE I"/>
    <property type="match status" value="1"/>
</dbReference>
<dbReference type="RefSeq" id="WP_259865846.1">
    <property type="nucleotide sequence ID" value="NZ_JAMQJZ010000020.1"/>
</dbReference>
<accession>A0A9X3WQG5</accession>
<evidence type="ECO:0000256" key="6">
    <source>
        <dbReference type="HAMAP-Rule" id="MF_01877"/>
    </source>
</evidence>
<comment type="similarity">
    <text evidence="6">Belongs to the methyltransferase superfamily. RsmI family.</text>
</comment>
<dbReference type="SUPFAM" id="SSF53790">
    <property type="entry name" value="Tetrapyrrole methylase"/>
    <property type="match status" value="1"/>
</dbReference>
<dbReference type="Gene3D" id="3.30.950.10">
    <property type="entry name" value="Methyltransferase, Cobalt-precorrin-4 Transmethylase, Domain 2"/>
    <property type="match status" value="1"/>
</dbReference>
<dbReference type="InterPro" id="IPR008189">
    <property type="entry name" value="rRNA_ssu_MeTfrase_I"/>
</dbReference>
<keyword evidence="3 6" id="KW-0489">Methyltransferase</keyword>
<dbReference type="InterPro" id="IPR000878">
    <property type="entry name" value="4pyrrol_Mease"/>
</dbReference>
<keyword evidence="4 6" id="KW-0808">Transferase</keyword>
<comment type="function">
    <text evidence="6">Catalyzes the 2'-O-methylation of the ribose of cytidine 1402 (C1402) in 16S rRNA.</text>
</comment>